<dbReference type="GeneID" id="33360284"/>
<dbReference type="InterPro" id="IPR036925">
    <property type="entry name" value="TIF_IF2_dom3_sf"/>
</dbReference>
<dbReference type="GO" id="GO:0005829">
    <property type="term" value="C:cytosol"/>
    <property type="evidence" value="ECO:0007669"/>
    <property type="project" value="TreeGrafter"/>
</dbReference>
<dbReference type="PANTHER" id="PTHR43381">
    <property type="entry name" value="TRANSLATION INITIATION FACTOR IF-2-RELATED"/>
    <property type="match status" value="1"/>
</dbReference>
<protein>
    <recommendedName>
        <fullName evidence="7">Translation initiation factor IF-2, chloroplastic</fullName>
    </recommendedName>
</protein>
<proteinExistence type="inferred from homology"/>
<dbReference type="PROSITE" id="PS51722">
    <property type="entry name" value="G_TR_2"/>
    <property type="match status" value="1"/>
</dbReference>
<organism evidence="9">
    <name type="scientific">Sonderella linearis</name>
    <dbReference type="NCBI Taxonomy" id="110477"/>
    <lineage>
        <taxon>Eukaryota</taxon>
        <taxon>Rhodophyta</taxon>
        <taxon>Florideophyceae</taxon>
        <taxon>Rhodymeniophycidae</taxon>
        <taxon>Ceramiales</taxon>
        <taxon>Rhodomelaceae</taxon>
        <taxon>Sonderella</taxon>
    </lineage>
</organism>
<dbReference type="SUPFAM" id="SSF52540">
    <property type="entry name" value="P-loop containing nucleoside triphosphate hydrolases"/>
    <property type="match status" value="1"/>
</dbReference>
<dbReference type="FunFam" id="3.40.50.300:FF:000019">
    <property type="entry name" value="Translation initiation factor IF-2"/>
    <property type="match status" value="1"/>
</dbReference>
<evidence type="ECO:0000256" key="4">
    <source>
        <dbReference type="ARBA" id="ARBA00022917"/>
    </source>
</evidence>
<comment type="function">
    <text evidence="6">One of the essential components for the initiation of protein synthesis. Protects formylmethionyl-tRNA from spontaneous hydrolysis and promotes its binding to the 30S ribosomal subunits. Also involved in the hydrolysis of GTP during the formation of the 70S ribosomal complex.</text>
</comment>
<dbReference type="Gene3D" id="3.40.50.300">
    <property type="entry name" value="P-loop containing nucleotide triphosphate hydrolases"/>
    <property type="match status" value="1"/>
</dbReference>
<gene>
    <name evidence="9" type="primary">infB</name>
</gene>
<dbReference type="NCBIfam" id="TIGR00487">
    <property type="entry name" value="IF-2"/>
    <property type="match status" value="1"/>
</dbReference>
<evidence type="ECO:0000256" key="2">
    <source>
        <dbReference type="ARBA" id="ARBA00022540"/>
    </source>
</evidence>
<dbReference type="RefSeq" id="YP_009397852.1">
    <property type="nucleotide sequence ID" value="NC_035289.1"/>
</dbReference>
<dbReference type="InterPro" id="IPR005225">
    <property type="entry name" value="Small_GTP-bd"/>
</dbReference>
<comment type="similarity">
    <text evidence="1">Belongs to the TRAFAC class translation factor GTPase superfamily. Classic translation factor GTPase family. IF-2 subfamily.</text>
</comment>
<keyword evidence="3" id="KW-0547">Nucleotide-binding</keyword>
<dbReference type="GO" id="GO:0003924">
    <property type="term" value="F:GTPase activity"/>
    <property type="evidence" value="ECO:0007669"/>
    <property type="project" value="InterPro"/>
</dbReference>
<reference evidence="9" key="1">
    <citation type="journal article" date="2017" name="J. Phycol.">
        <title>Analysis of chloroplast genomes and a supermatrix inform reclassification of the Rhodomelaceae (Rhodophyta).</title>
        <authorList>
            <person name="Diaz-Tapia P."/>
            <person name="Maggs C.A."/>
            <person name="West J.A."/>
            <person name="Verbruggen H."/>
        </authorList>
    </citation>
    <scope>NUCLEOTIDE SEQUENCE</scope>
    <source>
        <strain evidence="9">PD1151</strain>
    </source>
</reference>
<dbReference type="SUPFAM" id="SSF50447">
    <property type="entry name" value="Translation proteins"/>
    <property type="match status" value="2"/>
</dbReference>
<evidence type="ECO:0000256" key="7">
    <source>
        <dbReference type="ARBA" id="ARBA00044105"/>
    </source>
</evidence>
<dbReference type="Pfam" id="PF22042">
    <property type="entry name" value="EF-G_D2"/>
    <property type="match status" value="1"/>
</dbReference>
<dbReference type="CDD" id="cd01887">
    <property type="entry name" value="IF2_eIF5B"/>
    <property type="match status" value="1"/>
</dbReference>
<keyword evidence="9" id="KW-0934">Plastid</keyword>
<evidence type="ECO:0000313" key="9">
    <source>
        <dbReference type="EMBL" id="ARW67038.1"/>
    </source>
</evidence>
<dbReference type="FunFam" id="2.40.30.10:FF:000008">
    <property type="entry name" value="Translation initiation factor IF-2"/>
    <property type="match status" value="1"/>
</dbReference>
<dbReference type="InterPro" id="IPR023115">
    <property type="entry name" value="TIF_IF2_dom3"/>
</dbReference>
<dbReference type="PANTHER" id="PTHR43381:SF5">
    <property type="entry name" value="TR-TYPE G DOMAIN-CONTAINING PROTEIN"/>
    <property type="match status" value="1"/>
</dbReference>
<dbReference type="CDD" id="cd03692">
    <property type="entry name" value="mtIF2_IVc"/>
    <property type="match status" value="1"/>
</dbReference>
<dbReference type="InterPro" id="IPR009000">
    <property type="entry name" value="Transl_B-barrel_sf"/>
</dbReference>
<dbReference type="Pfam" id="PF04760">
    <property type="entry name" value="IF2_N"/>
    <property type="match status" value="1"/>
</dbReference>
<dbReference type="CDD" id="cd03702">
    <property type="entry name" value="IF2_mtIF2_II"/>
    <property type="match status" value="1"/>
</dbReference>
<dbReference type="NCBIfam" id="TIGR00231">
    <property type="entry name" value="small_GTP"/>
    <property type="match status" value="1"/>
</dbReference>
<name>A0A1Z1MLW4_9FLOR</name>
<dbReference type="InterPro" id="IPR053905">
    <property type="entry name" value="EF-G-like_DII"/>
</dbReference>
<evidence type="ECO:0000256" key="1">
    <source>
        <dbReference type="ARBA" id="ARBA00007733"/>
    </source>
</evidence>
<evidence type="ECO:0000256" key="6">
    <source>
        <dbReference type="ARBA" id="ARBA00025162"/>
    </source>
</evidence>
<keyword evidence="5" id="KW-0342">GTP-binding</keyword>
<dbReference type="InterPro" id="IPR006847">
    <property type="entry name" value="IF2_N"/>
</dbReference>
<evidence type="ECO:0000256" key="3">
    <source>
        <dbReference type="ARBA" id="ARBA00022741"/>
    </source>
</evidence>
<keyword evidence="9" id="KW-0150">Chloroplast</keyword>
<dbReference type="GO" id="GO:0003743">
    <property type="term" value="F:translation initiation factor activity"/>
    <property type="evidence" value="ECO:0007669"/>
    <property type="project" value="UniProtKB-KW"/>
</dbReference>
<dbReference type="InterPro" id="IPR000178">
    <property type="entry name" value="TF_IF2_bacterial-like"/>
</dbReference>
<dbReference type="InterPro" id="IPR000795">
    <property type="entry name" value="T_Tr_GTP-bd_dom"/>
</dbReference>
<dbReference type="AlphaFoldDB" id="A0A1Z1MLW4"/>
<dbReference type="EMBL" id="MF101445">
    <property type="protein sequence ID" value="ARW67038.1"/>
    <property type="molecule type" value="Genomic_DNA"/>
</dbReference>
<dbReference type="PRINTS" id="PR00315">
    <property type="entry name" value="ELONGATNFCT"/>
</dbReference>
<dbReference type="FunFam" id="3.40.50.10050:FF:000001">
    <property type="entry name" value="Translation initiation factor IF-2"/>
    <property type="match status" value="1"/>
</dbReference>
<keyword evidence="2 9" id="KW-0396">Initiation factor</keyword>
<dbReference type="InterPro" id="IPR027417">
    <property type="entry name" value="P-loop_NTPase"/>
</dbReference>
<keyword evidence="4" id="KW-0648">Protein biosynthesis</keyword>
<sequence>MLYQFSKNFFISKVILNYKFYNPFFISLPYLNDILELKSPKLINMLKVDSFNLSSKAIRLNNVVNDIVGIKSNKFDKKYKNNTYDQSSLETKKIKNKFIKKNRKTSNNLGSEDIFLDNNDNLFDHKSLNLSLLKSTKSNKKKEKSKVKLLNNYNTLNLNSSLEEQKTMNSLDDISKDIYINIPLTIQELSSKLNIPEAEIITYLFVKKGISVTINQSIDVSIASEIASSYKFNVLKEEEKNYKNFKNIKQSINSSVYKELQRAPIITILGHVDHGKTTLLDSILKTNFAQKEYGGITQSISGYEIETFNNNKLYKLVFLDTPGHEAFKSMRIRGVEVTDLILLVVAADDGLKPQTIEAIEYINQMNLFYIVVINKIDKKDVNIDRIKKDLLKYNIISNECGGDSNIIEVSALNNQNIDILLSEICLFTDKANLLSNPEKLAYGTILEACLDKKQGSLANVLVQNGTLKLGDIIVADNIYGKVKSITNTKNEKINFCSASSIVQILCFSSVPQAGILFKVVYDEKEAKQYCLSYNNSYHNSKDTILKSLNSRVTLSNNNNIKKLKLIIKTNTQGSLEAILNLLSNIGQEKVHINIIFANFGNISSSDIELAIATNSMIIGFSINLTSKINQIIKKNSIIFQNFNVIYKLFDYIKSVMLDLVDPEYTKSLIGRAIVQTVFNVNKGLVAGCLVYEGKITKFSYIYVYRNNSIVYEGLITSLKHIKDDVEEVISKNECGLMCDYNLWEALDKIDVYELVLKEKLL</sequence>
<dbReference type="Gene3D" id="3.40.50.10050">
    <property type="entry name" value="Translation initiation factor IF- 2, domain 3"/>
    <property type="match status" value="1"/>
</dbReference>
<dbReference type="Pfam" id="PF11987">
    <property type="entry name" value="IF-2"/>
    <property type="match status" value="1"/>
</dbReference>
<dbReference type="Gene3D" id="2.40.30.10">
    <property type="entry name" value="Translation factors"/>
    <property type="match status" value="2"/>
</dbReference>
<dbReference type="SUPFAM" id="SSF52156">
    <property type="entry name" value="Initiation factor IF2/eIF5b, domain 3"/>
    <property type="match status" value="1"/>
</dbReference>
<evidence type="ECO:0000256" key="5">
    <source>
        <dbReference type="ARBA" id="ARBA00023134"/>
    </source>
</evidence>
<feature type="domain" description="Tr-type G" evidence="8">
    <location>
        <begin position="261"/>
        <end position="433"/>
    </location>
</feature>
<dbReference type="InterPro" id="IPR044145">
    <property type="entry name" value="IF2_II"/>
</dbReference>
<dbReference type="GO" id="GO:0005525">
    <property type="term" value="F:GTP binding"/>
    <property type="evidence" value="ECO:0007669"/>
    <property type="project" value="UniProtKB-KW"/>
</dbReference>
<dbReference type="InterPro" id="IPR015760">
    <property type="entry name" value="TIF_IF2"/>
</dbReference>
<dbReference type="Pfam" id="PF00009">
    <property type="entry name" value="GTP_EFTU"/>
    <property type="match status" value="1"/>
</dbReference>
<geneLocation type="chloroplast" evidence="9"/>
<accession>A0A1Z1MLW4</accession>
<dbReference type="PROSITE" id="PS01176">
    <property type="entry name" value="IF2"/>
    <property type="match status" value="1"/>
</dbReference>
<evidence type="ECO:0000259" key="8">
    <source>
        <dbReference type="PROSITE" id="PS51722"/>
    </source>
</evidence>